<protein>
    <submittedName>
        <fullName evidence="3">Tripartite-type tricarboxylate transporter, receptor component TctC</fullName>
    </submittedName>
</protein>
<gene>
    <name evidence="3" type="ORF">SAMN02910291_02599</name>
</gene>
<evidence type="ECO:0000313" key="4">
    <source>
        <dbReference type="Proteomes" id="UP000182680"/>
    </source>
</evidence>
<feature type="chain" id="PRO_5041691574" evidence="2">
    <location>
        <begin position="24"/>
        <end position="318"/>
    </location>
</feature>
<evidence type="ECO:0000256" key="2">
    <source>
        <dbReference type="SAM" id="SignalP"/>
    </source>
</evidence>
<dbReference type="Gene3D" id="3.40.190.150">
    <property type="entry name" value="Bordetella uptake gene, domain 1"/>
    <property type="match status" value="1"/>
</dbReference>
<dbReference type="PANTHER" id="PTHR42928:SF5">
    <property type="entry name" value="BLR1237 PROTEIN"/>
    <property type="match status" value="1"/>
</dbReference>
<reference evidence="4" key="1">
    <citation type="submission" date="2016-11" db="EMBL/GenBank/DDBJ databases">
        <authorList>
            <person name="Jaros S."/>
            <person name="Januszkiewicz K."/>
            <person name="Wedrychowicz H."/>
        </authorList>
    </citation>
    <scope>NUCLEOTIDE SEQUENCE [LARGE SCALE GENOMIC DNA]</scope>
    <source>
        <strain evidence="4">DSM 7057</strain>
    </source>
</reference>
<dbReference type="Gene3D" id="3.40.190.10">
    <property type="entry name" value="Periplasmic binding protein-like II"/>
    <property type="match status" value="1"/>
</dbReference>
<keyword evidence="3" id="KW-0675">Receptor</keyword>
<evidence type="ECO:0000313" key="3">
    <source>
        <dbReference type="EMBL" id="SFW70243.1"/>
    </source>
</evidence>
<dbReference type="AlphaFoldDB" id="A0AA94L3A9"/>
<dbReference type="PIRSF" id="PIRSF017082">
    <property type="entry name" value="YflP"/>
    <property type="match status" value="1"/>
</dbReference>
<proteinExistence type="inferred from homology"/>
<dbReference type="RefSeq" id="WP_072312447.1">
    <property type="nucleotide sequence ID" value="NZ_FPIW01000071.1"/>
</dbReference>
<evidence type="ECO:0000256" key="1">
    <source>
        <dbReference type="ARBA" id="ARBA00006987"/>
    </source>
</evidence>
<organism evidence="3 4">
    <name type="scientific">Desulfovibrio desulfuricans</name>
    <dbReference type="NCBI Taxonomy" id="876"/>
    <lineage>
        <taxon>Bacteria</taxon>
        <taxon>Pseudomonadati</taxon>
        <taxon>Thermodesulfobacteriota</taxon>
        <taxon>Desulfovibrionia</taxon>
        <taxon>Desulfovibrionales</taxon>
        <taxon>Desulfovibrionaceae</taxon>
        <taxon>Desulfovibrio</taxon>
    </lineage>
</organism>
<sequence length="318" mass="34531">MKKLLMAFACCSLFLLTSNYSLAEEVQFPKNEPINYLIPFSAGGESDLFARLQQPYLEKELGKKVVVSYKVGAAGALAWSELVNSPATGHYTAAINLPHIILQPLQRKNAGYRTEDLKPAMIFHVTPCVLAVRSDSPYKTLDDFLKAAKEKPGSVIIGACGNGTSGHLASVMLNKQAGLNIPYVPFPGTSDLPIALLGKHVTAIMAFTSGYSQYTKDMRVLAIASEERDPNIDAPTFKELGYNIVEGSFRGLAVPPSTPDSVVEKLYQACAKINAEPEFAKKAASMGMTLLDMNPKESAEFLAAKTEEYKTILTDINK</sequence>
<comment type="similarity">
    <text evidence="1">Belongs to the UPF0065 (bug) family.</text>
</comment>
<name>A0AA94L3A9_DESDE</name>
<dbReference type="CDD" id="cd07012">
    <property type="entry name" value="PBP2_Bug_TTT"/>
    <property type="match status" value="1"/>
</dbReference>
<dbReference type="EMBL" id="FPIW01000071">
    <property type="protein sequence ID" value="SFW70243.1"/>
    <property type="molecule type" value="Genomic_DNA"/>
</dbReference>
<keyword evidence="2" id="KW-0732">Signal</keyword>
<dbReference type="InterPro" id="IPR042100">
    <property type="entry name" value="Bug_dom1"/>
</dbReference>
<accession>A0AA94L3A9</accession>
<dbReference type="InterPro" id="IPR005064">
    <property type="entry name" value="BUG"/>
</dbReference>
<dbReference type="Proteomes" id="UP000182680">
    <property type="component" value="Unassembled WGS sequence"/>
</dbReference>
<dbReference type="Pfam" id="PF03401">
    <property type="entry name" value="TctC"/>
    <property type="match status" value="1"/>
</dbReference>
<comment type="caution">
    <text evidence="3">The sequence shown here is derived from an EMBL/GenBank/DDBJ whole genome shotgun (WGS) entry which is preliminary data.</text>
</comment>
<dbReference type="SUPFAM" id="SSF53850">
    <property type="entry name" value="Periplasmic binding protein-like II"/>
    <property type="match status" value="1"/>
</dbReference>
<dbReference type="PANTHER" id="PTHR42928">
    <property type="entry name" value="TRICARBOXYLATE-BINDING PROTEIN"/>
    <property type="match status" value="1"/>
</dbReference>
<feature type="signal peptide" evidence="2">
    <location>
        <begin position="1"/>
        <end position="23"/>
    </location>
</feature>